<name>R0ICJ2_EXST2</name>
<dbReference type="AlphaFoldDB" id="R0ICJ2"/>
<dbReference type="HOGENOM" id="CLU_2623552_0_0_1"/>
<organism evidence="1 2">
    <name type="scientific">Exserohilum turcicum (strain 28A)</name>
    <name type="common">Northern leaf blight fungus</name>
    <name type="synonym">Setosphaeria turcica</name>
    <dbReference type="NCBI Taxonomy" id="671987"/>
    <lineage>
        <taxon>Eukaryota</taxon>
        <taxon>Fungi</taxon>
        <taxon>Dikarya</taxon>
        <taxon>Ascomycota</taxon>
        <taxon>Pezizomycotina</taxon>
        <taxon>Dothideomycetes</taxon>
        <taxon>Pleosporomycetidae</taxon>
        <taxon>Pleosporales</taxon>
        <taxon>Pleosporineae</taxon>
        <taxon>Pleosporaceae</taxon>
        <taxon>Exserohilum</taxon>
    </lineage>
</organism>
<dbReference type="RefSeq" id="XP_008029906.1">
    <property type="nucleotide sequence ID" value="XM_008031715.1"/>
</dbReference>
<evidence type="ECO:0000313" key="2">
    <source>
        <dbReference type="Proteomes" id="UP000016935"/>
    </source>
</evidence>
<dbReference type="GeneID" id="19399420"/>
<protein>
    <submittedName>
        <fullName evidence="1">Uncharacterized protein</fullName>
    </submittedName>
</protein>
<accession>R0ICJ2</accession>
<keyword evidence="2" id="KW-1185">Reference proteome</keyword>
<reference evidence="1 2" key="2">
    <citation type="journal article" date="2013" name="PLoS Genet.">
        <title>Comparative genome structure, secondary metabolite, and effector coding capacity across Cochliobolus pathogens.</title>
        <authorList>
            <person name="Condon B.J."/>
            <person name="Leng Y."/>
            <person name="Wu D."/>
            <person name="Bushley K.E."/>
            <person name="Ohm R.A."/>
            <person name="Otillar R."/>
            <person name="Martin J."/>
            <person name="Schackwitz W."/>
            <person name="Grimwood J."/>
            <person name="MohdZainudin N."/>
            <person name="Xue C."/>
            <person name="Wang R."/>
            <person name="Manning V.A."/>
            <person name="Dhillon B."/>
            <person name="Tu Z.J."/>
            <person name="Steffenson B.J."/>
            <person name="Salamov A."/>
            <person name="Sun H."/>
            <person name="Lowry S."/>
            <person name="LaButti K."/>
            <person name="Han J."/>
            <person name="Copeland A."/>
            <person name="Lindquist E."/>
            <person name="Barry K."/>
            <person name="Schmutz J."/>
            <person name="Baker S.E."/>
            <person name="Ciuffetti L.M."/>
            <person name="Grigoriev I.V."/>
            <person name="Zhong S."/>
            <person name="Turgeon B.G."/>
        </authorList>
    </citation>
    <scope>NUCLEOTIDE SEQUENCE [LARGE SCALE GENOMIC DNA]</scope>
    <source>
        <strain evidence="2">28A</strain>
    </source>
</reference>
<reference evidence="1 2" key="1">
    <citation type="journal article" date="2012" name="PLoS Pathog.">
        <title>Diverse lifestyles and strategies of plant pathogenesis encoded in the genomes of eighteen Dothideomycetes fungi.</title>
        <authorList>
            <person name="Ohm R.A."/>
            <person name="Feau N."/>
            <person name="Henrissat B."/>
            <person name="Schoch C.L."/>
            <person name="Horwitz B.A."/>
            <person name="Barry K.W."/>
            <person name="Condon B.J."/>
            <person name="Copeland A.C."/>
            <person name="Dhillon B."/>
            <person name="Glaser F."/>
            <person name="Hesse C.N."/>
            <person name="Kosti I."/>
            <person name="LaButti K."/>
            <person name="Lindquist E.A."/>
            <person name="Lucas S."/>
            <person name="Salamov A.A."/>
            <person name="Bradshaw R.E."/>
            <person name="Ciuffetti L."/>
            <person name="Hamelin R.C."/>
            <person name="Kema G.H.J."/>
            <person name="Lawrence C."/>
            <person name="Scott J.A."/>
            <person name="Spatafora J.W."/>
            <person name="Turgeon B.G."/>
            <person name="de Wit P.J.G.M."/>
            <person name="Zhong S."/>
            <person name="Goodwin S.B."/>
            <person name="Grigoriev I.V."/>
        </authorList>
    </citation>
    <scope>NUCLEOTIDE SEQUENCE [LARGE SCALE GENOMIC DNA]</scope>
    <source>
        <strain evidence="2">28A</strain>
    </source>
</reference>
<dbReference type="Proteomes" id="UP000016935">
    <property type="component" value="Unassembled WGS sequence"/>
</dbReference>
<proteinExistence type="predicted"/>
<dbReference type="EMBL" id="KB908844">
    <property type="protein sequence ID" value="EOA82921.1"/>
    <property type="molecule type" value="Genomic_DNA"/>
</dbReference>
<gene>
    <name evidence="1" type="ORF">SETTUDRAFT_165284</name>
</gene>
<evidence type="ECO:0000313" key="1">
    <source>
        <dbReference type="EMBL" id="EOA82921.1"/>
    </source>
</evidence>
<sequence>MTKFTFQYCRAVQLLREGCVLCNIGTTHTSCKYQTTFHFSLQGLYFFKQFVQRIWSHRFLNASSPTPISKLLWPVAIV</sequence>